<feature type="transmembrane region" description="Helical" evidence="5">
    <location>
        <begin position="169"/>
        <end position="192"/>
    </location>
</feature>
<name>A0ABQ1UPQ3_9BACT</name>
<keyword evidence="3 5" id="KW-1133">Transmembrane helix</keyword>
<keyword evidence="4 5" id="KW-0472">Membrane</keyword>
<dbReference type="EMBL" id="BMIU01000002">
    <property type="protein sequence ID" value="GGF22122.1"/>
    <property type="molecule type" value="Genomic_DNA"/>
</dbReference>
<comment type="subcellular location">
    <subcellularLocation>
        <location evidence="1">Endomembrane system</location>
        <topology evidence="1">Multi-pass membrane protein</topology>
    </subcellularLocation>
</comment>
<feature type="transmembrane region" description="Helical" evidence="5">
    <location>
        <begin position="69"/>
        <end position="93"/>
    </location>
</feature>
<organism evidence="6 7">
    <name type="scientific">Echinicola rosea</name>
    <dbReference type="NCBI Taxonomy" id="1807691"/>
    <lineage>
        <taxon>Bacteria</taxon>
        <taxon>Pseudomonadati</taxon>
        <taxon>Bacteroidota</taxon>
        <taxon>Cytophagia</taxon>
        <taxon>Cytophagales</taxon>
        <taxon>Cyclobacteriaceae</taxon>
        <taxon>Echinicola</taxon>
    </lineage>
</organism>
<dbReference type="Proteomes" id="UP000647339">
    <property type="component" value="Unassembled WGS sequence"/>
</dbReference>
<comment type="caution">
    <text evidence="6">The sequence shown here is derived from an EMBL/GenBank/DDBJ whole genome shotgun (WGS) entry which is preliminary data.</text>
</comment>
<sequence length="260" mass="29159">MANEKTPSCVMSSHRLDKKKSIMNKLFKGLPLGKFEKYIGEFVYGGIDGCVTTFAVVAGSVGAGLDASIIIILGFANLLADGFSMSIGAYLSAKSEKDNFYKHQNREYWEIKHLPHEEEEEIRTIYRAKGFEGALLEQVVQTIISDRDRWVDVMMKEELEMIKDKKKPLLIGLFTYLSFISIGLIPLMTYVWDYFYPISGNIFLTTSILTGLGFIIIGILKTYVTETKIWKGALETLLLGAFAAVVAYYVGDVLEQLLTS</sequence>
<evidence type="ECO:0000256" key="3">
    <source>
        <dbReference type="ARBA" id="ARBA00022989"/>
    </source>
</evidence>
<evidence type="ECO:0000256" key="1">
    <source>
        <dbReference type="ARBA" id="ARBA00004127"/>
    </source>
</evidence>
<feature type="transmembrane region" description="Helical" evidence="5">
    <location>
        <begin position="42"/>
        <end position="63"/>
    </location>
</feature>
<gene>
    <name evidence="6" type="ORF">GCM10011339_07780</name>
</gene>
<dbReference type="InterPro" id="IPR008217">
    <property type="entry name" value="Ccc1_fam"/>
</dbReference>
<keyword evidence="2 5" id="KW-0812">Transmembrane</keyword>
<proteinExistence type="predicted"/>
<reference evidence="7" key="1">
    <citation type="journal article" date="2019" name="Int. J. Syst. Evol. Microbiol.">
        <title>The Global Catalogue of Microorganisms (GCM) 10K type strain sequencing project: providing services to taxonomists for standard genome sequencing and annotation.</title>
        <authorList>
            <consortium name="The Broad Institute Genomics Platform"/>
            <consortium name="The Broad Institute Genome Sequencing Center for Infectious Disease"/>
            <person name="Wu L."/>
            <person name="Ma J."/>
        </authorList>
    </citation>
    <scope>NUCLEOTIDE SEQUENCE [LARGE SCALE GENOMIC DNA]</scope>
    <source>
        <strain evidence="7">CGMCC 1.15407</strain>
    </source>
</reference>
<protein>
    <submittedName>
        <fullName evidence="6">Membrane protein</fullName>
    </submittedName>
</protein>
<dbReference type="PANTHER" id="PTHR31851">
    <property type="entry name" value="FE(2+)/MN(2+) TRANSPORTER PCL1"/>
    <property type="match status" value="1"/>
</dbReference>
<evidence type="ECO:0000256" key="5">
    <source>
        <dbReference type="SAM" id="Phobius"/>
    </source>
</evidence>
<keyword evidence="7" id="KW-1185">Reference proteome</keyword>
<evidence type="ECO:0000313" key="6">
    <source>
        <dbReference type="EMBL" id="GGF22122.1"/>
    </source>
</evidence>
<accession>A0ABQ1UPQ3</accession>
<evidence type="ECO:0000313" key="7">
    <source>
        <dbReference type="Proteomes" id="UP000647339"/>
    </source>
</evidence>
<feature type="transmembrane region" description="Helical" evidence="5">
    <location>
        <begin position="232"/>
        <end position="251"/>
    </location>
</feature>
<evidence type="ECO:0000256" key="4">
    <source>
        <dbReference type="ARBA" id="ARBA00023136"/>
    </source>
</evidence>
<feature type="transmembrane region" description="Helical" evidence="5">
    <location>
        <begin position="198"/>
        <end position="220"/>
    </location>
</feature>
<dbReference type="Pfam" id="PF01988">
    <property type="entry name" value="VIT1"/>
    <property type="match status" value="1"/>
</dbReference>
<evidence type="ECO:0000256" key="2">
    <source>
        <dbReference type="ARBA" id="ARBA00022692"/>
    </source>
</evidence>